<evidence type="ECO:0008006" key="2">
    <source>
        <dbReference type="Google" id="ProtNLM"/>
    </source>
</evidence>
<evidence type="ECO:0000313" key="1">
    <source>
        <dbReference type="EMBL" id="GAI02184.1"/>
    </source>
</evidence>
<proteinExistence type="predicted"/>
<gene>
    <name evidence="1" type="ORF">S03H2_70142</name>
</gene>
<organism evidence="1">
    <name type="scientific">marine sediment metagenome</name>
    <dbReference type="NCBI Taxonomy" id="412755"/>
    <lineage>
        <taxon>unclassified sequences</taxon>
        <taxon>metagenomes</taxon>
        <taxon>ecological metagenomes</taxon>
    </lineage>
</organism>
<reference evidence="1" key="1">
    <citation type="journal article" date="2014" name="Front. Microbiol.">
        <title>High frequency of phylogenetically diverse reductive dehalogenase-homologous genes in deep subseafloor sedimentary metagenomes.</title>
        <authorList>
            <person name="Kawai M."/>
            <person name="Futagami T."/>
            <person name="Toyoda A."/>
            <person name="Takaki Y."/>
            <person name="Nishi S."/>
            <person name="Hori S."/>
            <person name="Arai W."/>
            <person name="Tsubouchi T."/>
            <person name="Morono Y."/>
            <person name="Uchiyama I."/>
            <person name="Ito T."/>
            <person name="Fujiyama A."/>
            <person name="Inagaki F."/>
            <person name="Takami H."/>
        </authorList>
    </citation>
    <scope>NUCLEOTIDE SEQUENCE</scope>
    <source>
        <strain evidence="1">Expedition CK06-06</strain>
    </source>
</reference>
<dbReference type="Gene3D" id="3.10.20.300">
    <property type="entry name" value="mk0293 like domain"/>
    <property type="match status" value="1"/>
</dbReference>
<dbReference type="EMBL" id="BARU01046523">
    <property type="protein sequence ID" value="GAI02184.1"/>
    <property type="molecule type" value="Genomic_DNA"/>
</dbReference>
<accession>X1M741</accession>
<protein>
    <recommendedName>
        <fullName evidence="2">TIGR00299 family protein</fullName>
    </recommendedName>
</protein>
<feature type="non-terminal residue" evidence="1">
    <location>
        <position position="1"/>
    </location>
</feature>
<sequence>TSPSYEECRKLATHLKIPLKKVYQEAKQAAFDLLGKST</sequence>
<comment type="caution">
    <text evidence="1">The sequence shown here is derived from an EMBL/GenBank/DDBJ whole genome shotgun (WGS) entry which is preliminary data.</text>
</comment>
<name>X1M741_9ZZZZ</name>
<dbReference type="AlphaFoldDB" id="X1M741"/>